<feature type="region of interest" description="Disordered" evidence="1">
    <location>
        <begin position="1"/>
        <end position="84"/>
    </location>
</feature>
<sequence length="267" mass="29061">MGCPGQAQTIPRINQPSQRCREPRRTAAARWRSPPTHHAAAGRTRCRASPRESRRTAARRNSATTQTCARGQRPLAGHHARPARMVSPGCARAIVRRMRLAPTSFTRKPALQTVGGGRSSIRSMTGIKTPSSACTRRPDEFSTDENTSARWPEQVRLAMGMYRPIGLGSGPGPSEHPVQLNHYGFIITPIDDQIGPIDSVSKTECYDVKNLRQPVLEGLMNLARMETPQRGGRNKSGEGAAAAALGGGRRQREGEEKRGRPRAMCGG</sequence>
<evidence type="ECO:0000313" key="2">
    <source>
        <dbReference type="EMBL" id="KZV36850.1"/>
    </source>
</evidence>
<feature type="region of interest" description="Disordered" evidence="1">
    <location>
        <begin position="109"/>
        <end position="148"/>
    </location>
</feature>
<dbReference type="AlphaFoldDB" id="A0A2Z7BXE1"/>
<name>A0A2Z7BXE1_9LAMI</name>
<evidence type="ECO:0000256" key="1">
    <source>
        <dbReference type="SAM" id="MobiDB-lite"/>
    </source>
</evidence>
<reference evidence="2 3" key="1">
    <citation type="journal article" date="2015" name="Proc. Natl. Acad. Sci. U.S.A.">
        <title>The resurrection genome of Boea hygrometrica: A blueprint for survival of dehydration.</title>
        <authorList>
            <person name="Xiao L."/>
            <person name="Yang G."/>
            <person name="Zhang L."/>
            <person name="Yang X."/>
            <person name="Zhao S."/>
            <person name="Ji Z."/>
            <person name="Zhou Q."/>
            <person name="Hu M."/>
            <person name="Wang Y."/>
            <person name="Chen M."/>
            <person name="Xu Y."/>
            <person name="Jin H."/>
            <person name="Xiao X."/>
            <person name="Hu G."/>
            <person name="Bao F."/>
            <person name="Hu Y."/>
            <person name="Wan P."/>
            <person name="Li L."/>
            <person name="Deng X."/>
            <person name="Kuang T."/>
            <person name="Xiang C."/>
            <person name="Zhu J.K."/>
            <person name="Oliver M.J."/>
            <person name="He Y."/>
        </authorList>
    </citation>
    <scope>NUCLEOTIDE SEQUENCE [LARGE SCALE GENOMIC DNA]</scope>
    <source>
        <strain evidence="3">cv. XS01</strain>
    </source>
</reference>
<feature type="compositionally biased region" description="Polar residues" evidence="1">
    <location>
        <begin position="120"/>
        <end position="134"/>
    </location>
</feature>
<feature type="compositionally biased region" description="Polar residues" evidence="1">
    <location>
        <begin position="1"/>
        <end position="18"/>
    </location>
</feature>
<dbReference type="Proteomes" id="UP000250235">
    <property type="component" value="Unassembled WGS sequence"/>
</dbReference>
<protein>
    <submittedName>
        <fullName evidence="2">Zinc finger family protein</fullName>
    </submittedName>
</protein>
<feature type="region of interest" description="Disordered" evidence="1">
    <location>
        <begin position="227"/>
        <end position="267"/>
    </location>
</feature>
<evidence type="ECO:0000313" key="3">
    <source>
        <dbReference type="Proteomes" id="UP000250235"/>
    </source>
</evidence>
<organism evidence="2 3">
    <name type="scientific">Dorcoceras hygrometricum</name>
    <dbReference type="NCBI Taxonomy" id="472368"/>
    <lineage>
        <taxon>Eukaryota</taxon>
        <taxon>Viridiplantae</taxon>
        <taxon>Streptophyta</taxon>
        <taxon>Embryophyta</taxon>
        <taxon>Tracheophyta</taxon>
        <taxon>Spermatophyta</taxon>
        <taxon>Magnoliopsida</taxon>
        <taxon>eudicotyledons</taxon>
        <taxon>Gunneridae</taxon>
        <taxon>Pentapetalae</taxon>
        <taxon>asterids</taxon>
        <taxon>lamiids</taxon>
        <taxon>Lamiales</taxon>
        <taxon>Gesneriaceae</taxon>
        <taxon>Didymocarpoideae</taxon>
        <taxon>Trichosporeae</taxon>
        <taxon>Loxocarpinae</taxon>
        <taxon>Dorcoceras</taxon>
    </lineage>
</organism>
<proteinExistence type="predicted"/>
<gene>
    <name evidence="2" type="ORF">F511_29001</name>
</gene>
<accession>A0A2Z7BXE1</accession>
<keyword evidence="3" id="KW-1185">Reference proteome</keyword>
<dbReference type="EMBL" id="KV003199">
    <property type="protein sequence ID" value="KZV36850.1"/>
    <property type="molecule type" value="Genomic_DNA"/>
</dbReference>